<reference evidence="2" key="1">
    <citation type="journal article" date="2020" name="Nature">
        <title>Giant virus diversity and host interactions through global metagenomics.</title>
        <authorList>
            <person name="Schulz F."/>
            <person name="Roux S."/>
            <person name="Paez-Espino D."/>
            <person name="Jungbluth S."/>
            <person name="Walsh D.A."/>
            <person name="Denef V.J."/>
            <person name="McMahon K.D."/>
            <person name="Konstantinidis K.T."/>
            <person name="Eloe-Fadrosh E.A."/>
            <person name="Kyrpides N.C."/>
            <person name="Woyke T."/>
        </authorList>
    </citation>
    <scope>NUCLEOTIDE SEQUENCE</scope>
    <source>
        <strain evidence="2">GVMAG-M-3300023184-191</strain>
    </source>
</reference>
<keyword evidence="1" id="KW-1133">Transmembrane helix</keyword>
<keyword evidence="1" id="KW-0472">Membrane</keyword>
<sequence>MDLKPLFYKALITAVIFTIFFLVMTHVDMFLQSKGIDGYKKIYMMAPVQFVMILVIYMGVMVGVSLLMKGAKV</sequence>
<accession>A0A6C0I5W3</accession>
<evidence type="ECO:0000313" key="2">
    <source>
        <dbReference type="EMBL" id="QHT87795.1"/>
    </source>
</evidence>
<feature type="transmembrane region" description="Helical" evidence="1">
    <location>
        <begin position="6"/>
        <end position="27"/>
    </location>
</feature>
<keyword evidence="1" id="KW-0812">Transmembrane</keyword>
<dbReference type="EMBL" id="MN740101">
    <property type="protein sequence ID" value="QHT87795.1"/>
    <property type="molecule type" value="Genomic_DNA"/>
</dbReference>
<protein>
    <submittedName>
        <fullName evidence="2">Uncharacterized protein</fullName>
    </submittedName>
</protein>
<feature type="transmembrane region" description="Helical" evidence="1">
    <location>
        <begin position="48"/>
        <end position="68"/>
    </location>
</feature>
<name>A0A6C0I5W3_9ZZZZ</name>
<proteinExistence type="predicted"/>
<organism evidence="2">
    <name type="scientific">viral metagenome</name>
    <dbReference type="NCBI Taxonomy" id="1070528"/>
    <lineage>
        <taxon>unclassified sequences</taxon>
        <taxon>metagenomes</taxon>
        <taxon>organismal metagenomes</taxon>
    </lineage>
</organism>
<evidence type="ECO:0000256" key="1">
    <source>
        <dbReference type="SAM" id="Phobius"/>
    </source>
</evidence>
<dbReference type="AlphaFoldDB" id="A0A6C0I5W3"/>